<organism evidence="3 4">
    <name type="scientific">Candidatus Magasanikbacteria bacterium CG10_big_fil_rev_8_21_14_0_10_43_6</name>
    <dbReference type="NCBI Taxonomy" id="1974650"/>
    <lineage>
        <taxon>Bacteria</taxon>
        <taxon>Candidatus Magasanikiibacteriota</taxon>
    </lineage>
</organism>
<evidence type="ECO:0000313" key="3">
    <source>
        <dbReference type="EMBL" id="PIT86027.1"/>
    </source>
</evidence>
<dbReference type="GO" id="GO:0047429">
    <property type="term" value="F:nucleoside triphosphate diphosphatase activity"/>
    <property type="evidence" value="ECO:0007669"/>
    <property type="project" value="InterPro"/>
</dbReference>
<dbReference type="PANTHER" id="PTHR43213">
    <property type="entry name" value="BIFUNCTIONAL DTTP/UTP PYROPHOSPHATASE/METHYLTRANSFERASE PROTEIN-RELATED"/>
    <property type="match status" value="1"/>
</dbReference>
<dbReference type="Pfam" id="PF02545">
    <property type="entry name" value="Maf"/>
    <property type="match status" value="1"/>
</dbReference>
<name>A0A2M6VZN0_9BACT</name>
<proteinExistence type="predicted"/>
<reference evidence="4" key="1">
    <citation type="submission" date="2017-09" db="EMBL/GenBank/DDBJ databases">
        <title>Depth-based differentiation of microbial function through sediment-hosted aquifers and enrichment of novel symbionts in the deep terrestrial subsurface.</title>
        <authorList>
            <person name="Probst A.J."/>
            <person name="Ladd B."/>
            <person name="Jarett J.K."/>
            <person name="Geller-Mcgrath D.E."/>
            <person name="Sieber C.M.K."/>
            <person name="Emerson J.B."/>
            <person name="Anantharaman K."/>
            <person name="Thomas B.C."/>
            <person name="Malmstrom R."/>
            <person name="Stieglmeier M."/>
            <person name="Klingl A."/>
            <person name="Woyke T."/>
            <person name="Ryan C.M."/>
            <person name="Banfield J.F."/>
        </authorList>
    </citation>
    <scope>NUCLEOTIDE SEQUENCE [LARGE SCALE GENOMIC DNA]</scope>
</reference>
<dbReference type="EMBL" id="PFBZ01000231">
    <property type="protein sequence ID" value="PIT86027.1"/>
    <property type="molecule type" value="Genomic_DNA"/>
</dbReference>
<gene>
    <name evidence="3" type="ORF">COU33_05445</name>
</gene>
<evidence type="ECO:0000256" key="2">
    <source>
        <dbReference type="ARBA" id="ARBA00022801"/>
    </source>
</evidence>
<comment type="caution">
    <text evidence="3">The sequence shown here is derived from an EMBL/GenBank/DDBJ whole genome shotgun (WGS) entry which is preliminary data.</text>
</comment>
<keyword evidence="2" id="KW-0378">Hydrolase</keyword>
<evidence type="ECO:0000256" key="1">
    <source>
        <dbReference type="ARBA" id="ARBA00001968"/>
    </source>
</evidence>
<dbReference type="Gene3D" id="3.90.950.10">
    <property type="match status" value="1"/>
</dbReference>
<sequence>MKKAEDVLTHNPGAIVIGSDTIVHGPDGRLLGKAKQYTDAFRMIQRLQASSCDMYTGVAVLSKEKRNIGYTKATVHFKSLTDKEIKMYLDDPEADWMDKAGAFAVQGKAKGWIEKIDGEYSTMIGLSKSMLTAYLQEFGVL</sequence>
<dbReference type="Proteomes" id="UP000229362">
    <property type="component" value="Unassembled WGS sequence"/>
</dbReference>
<comment type="cofactor">
    <cofactor evidence="1">
        <name>a divalent metal cation</name>
        <dbReference type="ChEBI" id="CHEBI:60240"/>
    </cofactor>
</comment>
<dbReference type="InterPro" id="IPR029001">
    <property type="entry name" value="ITPase-like_fam"/>
</dbReference>
<dbReference type="InterPro" id="IPR003697">
    <property type="entry name" value="Maf-like"/>
</dbReference>
<accession>A0A2M6VZN0</accession>
<dbReference type="SUPFAM" id="SSF52972">
    <property type="entry name" value="ITPase-like"/>
    <property type="match status" value="1"/>
</dbReference>
<protein>
    <submittedName>
        <fullName evidence="3">Septum formation inhibitor Maf</fullName>
    </submittedName>
</protein>
<evidence type="ECO:0000313" key="4">
    <source>
        <dbReference type="Proteomes" id="UP000229362"/>
    </source>
</evidence>
<dbReference type="AlphaFoldDB" id="A0A2M6VZN0"/>
<dbReference type="PANTHER" id="PTHR43213:SF5">
    <property type="entry name" value="BIFUNCTIONAL DTTP_UTP PYROPHOSPHATASE_METHYLTRANSFERASE PROTEIN-RELATED"/>
    <property type="match status" value="1"/>
</dbReference>